<keyword evidence="13" id="KW-1015">Disulfide bond</keyword>
<evidence type="ECO:0000256" key="7">
    <source>
        <dbReference type="ARBA" id="ARBA00022792"/>
    </source>
</evidence>
<dbReference type="GO" id="GO:0005743">
    <property type="term" value="C:mitochondrial inner membrane"/>
    <property type="evidence" value="ECO:0007669"/>
    <property type="project" value="UniProtKB-SubCell"/>
</dbReference>
<dbReference type="SUPFAM" id="SSF52833">
    <property type="entry name" value="Thioredoxin-like"/>
    <property type="match status" value="1"/>
</dbReference>
<dbReference type="Pfam" id="PF05047">
    <property type="entry name" value="L51_S25_CI-B8"/>
    <property type="match status" value="1"/>
</dbReference>
<evidence type="ECO:0000256" key="4">
    <source>
        <dbReference type="ARBA" id="ARBA00016394"/>
    </source>
</evidence>
<evidence type="ECO:0000256" key="13">
    <source>
        <dbReference type="PIRSR" id="PIRSR005822-1"/>
    </source>
</evidence>
<protein>
    <recommendedName>
        <fullName evidence="4">NADH dehydrogenase [ubiquinone] 1 alpha subcomplex subunit 2</fullName>
    </recommendedName>
    <alternativeName>
        <fullName evidence="11">Complex I-B8</fullName>
    </alternativeName>
    <alternativeName>
        <fullName evidence="12">NADH-ubiquinone oxidoreductase B8 subunit</fullName>
    </alternativeName>
</protein>
<keyword evidence="6" id="KW-0679">Respiratory chain</keyword>
<evidence type="ECO:0000256" key="6">
    <source>
        <dbReference type="ARBA" id="ARBA00022660"/>
    </source>
</evidence>
<dbReference type="PIRSF" id="PIRSF005822">
    <property type="entry name" value="NDUA2"/>
    <property type="match status" value="1"/>
</dbReference>
<evidence type="ECO:0000256" key="5">
    <source>
        <dbReference type="ARBA" id="ARBA00022448"/>
    </source>
</evidence>
<evidence type="ECO:0000256" key="9">
    <source>
        <dbReference type="ARBA" id="ARBA00023128"/>
    </source>
</evidence>
<dbReference type="PANTHER" id="PTHR12878:SF0">
    <property type="entry name" value="NADH DEHYDROGENASE [UBIQUINONE] 1 ALPHA SUBCOMPLEX SUBUNIT 2"/>
    <property type="match status" value="1"/>
</dbReference>
<evidence type="ECO:0000256" key="8">
    <source>
        <dbReference type="ARBA" id="ARBA00022982"/>
    </source>
</evidence>
<comment type="subcellular location">
    <subcellularLocation>
        <location evidence="2">Mitochondrion inner membrane</location>
        <topology evidence="2">Peripheral membrane protein</topology>
        <orientation evidence="2">Matrix side</orientation>
    </subcellularLocation>
</comment>
<dbReference type="AlphaFoldDB" id="A0A0L8IAK0"/>
<evidence type="ECO:0000313" key="15">
    <source>
        <dbReference type="EMBL" id="KOF98516.1"/>
    </source>
</evidence>
<dbReference type="EMBL" id="KQ416136">
    <property type="protein sequence ID" value="KOF98516.1"/>
    <property type="molecule type" value="Genomic_DNA"/>
</dbReference>
<evidence type="ECO:0000256" key="12">
    <source>
        <dbReference type="ARBA" id="ARBA00032513"/>
    </source>
</evidence>
<feature type="disulfide bond" description="Redox-active" evidence="13">
    <location>
        <begin position="21"/>
        <end position="55"/>
    </location>
</feature>
<accession>A0A0L8IAK0</accession>
<keyword evidence="7" id="KW-0999">Mitochondrion inner membrane</keyword>
<keyword evidence="5" id="KW-0813">Transport</keyword>
<evidence type="ECO:0000256" key="2">
    <source>
        <dbReference type="ARBA" id="ARBA00004443"/>
    </source>
</evidence>
<comment type="function">
    <text evidence="1">Accessory subunit of the mitochondrial membrane respiratory chain NADH dehydrogenase (Complex I), that is believed not to be involved in catalysis. Complex I functions in the transfer of electrons from NADH to the respiratory chain. The immediate electron acceptor for the enzyme is believed to be ubiquinone.</text>
</comment>
<name>A0A0L8IAK0_OCTBM</name>
<evidence type="ECO:0000259" key="14">
    <source>
        <dbReference type="SMART" id="SM00916"/>
    </source>
</evidence>
<organism evidence="15">
    <name type="scientific">Octopus bimaculoides</name>
    <name type="common">California two-spotted octopus</name>
    <dbReference type="NCBI Taxonomy" id="37653"/>
    <lineage>
        <taxon>Eukaryota</taxon>
        <taxon>Metazoa</taxon>
        <taxon>Spiralia</taxon>
        <taxon>Lophotrochozoa</taxon>
        <taxon>Mollusca</taxon>
        <taxon>Cephalopoda</taxon>
        <taxon>Coleoidea</taxon>
        <taxon>Octopodiformes</taxon>
        <taxon>Octopoda</taxon>
        <taxon>Incirrata</taxon>
        <taxon>Octopodidae</taxon>
        <taxon>Octopus</taxon>
    </lineage>
</organism>
<evidence type="ECO:0000256" key="10">
    <source>
        <dbReference type="ARBA" id="ARBA00023136"/>
    </source>
</evidence>
<keyword evidence="8" id="KW-0249">Electron transport</keyword>
<dbReference type="InterPro" id="IPR036249">
    <property type="entry name" value="Thioredoxin-like_sf"/>
</dbReference>
<dbReference type="PANTHER" id="PTHR12878">
    <property type="entry name" value="NADH-UBIQUINONE OXIDOREDUCTASE B8 SUBUNIT"/>
    <property type="match status" value="1"/>
</dbReference>
<dbReference type="STRING" id="37653.A0A0L8IAK0"/>
<evidence type="ECO:0000256" key="11">
    <source>
        <dbReference type="ARBA" id="ARBA00031441"/>
    </source>
</evidence>
<evidence type="ECO:0000256" key="1">
    <source>
        <dbReference type="ARBA" id="ARBA00003195"/>
    </source>
</evidence>
<dbReference type="Gene3D" id="3.40.30.10">
    <property type="entry name" value="Glutaredoxin"/>
    <property type="match status" value="1"/>
</dbReference>
<dbReference type="SMART" id="SM00916">
    <property type="entry name" value="L51_S25_CI-B8"/>
    <property type="match status" value="1"/>
</dbReference>
<dbReference type="InterPro" id="IPR007741">
    <property type="entry name" value="Ribosomal_mL43/mS25/NADH_DH"/>
</dbReference>
<keyword evidence="10" id="KW-0472">Membrane</keyword>
<comment type="similarity">
    <text evidence="3">Belongs to the complex I NDUFA2 subunit family.</text>
</comment>
<proteinExistence type="inferred from homology"/>
<sequence length="94" mass="10541">MAASKAVRFGQHLKELRVHLCQRCSSSKGVRDFIEQHYVAIKQQNPHLPILIRECNGIQPKIFARFDYGRESSLPLTGFTSGEVLEAVNSLSSV</sequence>
<feature type="domain" description="Ribosomal protein/NADH dehydrogenase" evidence="14">
    <location>
        <begin position="22"/>
        <end position="93"/>
    </location>
</feature>
<keyword evidence="9" id="KW-0496">Mitochondrion</keyword>
<gene>
    <name evidence="15" type="ORF">OCBIM_22025050mg</name>
</gene>
<reference evidence="15" key="1">
    <citation type="submission" date="2015-07" db="EMBL/GenBank/DDBJ databases">
        <title>MeaNS - Measles Nucleotide Surveillance Program.</title>
        <authorList>
            <person name="Tran T."/>
            <person name="Druce J."/>
        </authorList>
    </citation>
    <scope>NUCLEOTIDE SEQUENCE</scope>
    <source>
        <strain evidence="15">UCB-OBI-ISO-001</strain>
        <tissue evidence="15">Gonad</tissue>
    </source>
</reference>
<dbReference type="InterPro" id="IPR016464">
    <property type="entry name" value="NADH_Ub_cplx-1_asu_su-2"/>
</dbReference>
<evidence type="ECO:0000256" key="3">
    <source>
        <dbReference type="ARBA" id="ARBA00008939"/>
    </source>
</evidence>